<dbReference type="SUPFAM" id="SSF50969">
    <property type="entry name" value="YVTN repeat-like/Quinoprotein amine dehydrogenase"/>
    <property type="match status" value="1"/>
</dbReference>
<dbReference type="EMBL" id="JACIJO010000002">
    <property type="protein sequence ID" value="MBB6326434.1"/>
    <property type="molecule type" value="Genomic_DNA"/>
</dbReference>
<evidence type="ECO:0008006" key="3">
    <source>
        <dbReference type="Google" id="ProtNLM"/>
    </source>
</evidence>
<evidence type="ECO:0000313" key="2">
    <source>
        <dbReference type="Proteomes" id="UP000588604"/>
    </source>
</evidence>
<dbReference type="PROSITE" id="PS51257">
    <property type="entry name" value="PROKAR_LIPOPROTEIN"/>
    <property type="match status" value="1"/>
</dbReference>
<name>A0A841MNV3_9BACT</name>
<accession>A0A841MNV3</accession>
<evidence type="ECO:0000313" key="1">
    <source>
        <dbReference type="EMBL" id="MBB6326434.1"/>
    </source>
</evidence>
<dbReference type="AlphaFoldDB" id="A0A841MNV3"/>
<reference evidence="1 2" key="1">
    <citation type="submission" date="2020-08" db="EMBL/GenBank/DDBJ databases">
        <title>Genomic Encyclopedia of Type Strains, Phase IV (KMG-IV): sequencing the most valuable type-strain genomes for metagenomic binning, comparative biology and taxonomic classification.</title>
        <authorList>
            <person name="Goeker M."/>
        </authorList>
    </citation>
    <scope>NUCLEOTIDE SEQUENCE [LARGE SCALE GENOMIC DNA]</scope>
    <source>
        <strain evidence="1 2">DSM 102044</strain>
    </source>
</reference>
<organism evidence="1 2">
    <name type="scientific">Algoriphagus iocasae</name>
    <dbReference type="NCBI Taxonomy" id="1836499"/>
    <lineage>
        <taxon>Bacteria</taxon>
        <taxon>Pseudomonadati</taxon>
        <taxon>Bacteroidota</taxon>
        <taxon>Cytophagia</taxon>
        <taxon>Cytophagales</taxon>
        <taxon>Cyclobacteriaceae</taxon>
        <taxon>Algoriphagus</taxon>
    </lineage>
</organism>
<gene>
    <name evidence="1" type="ORF">FHS59_002062</name>
</gene>
<dbReference type="Proteomes" id="UP000588604">
    <property type="component" value="Unassembled WGS sequence"/>
</dbReference>
<dbReference type="Pfam" id="PF13970">
    <property type="entry name" value="DUF4221"/>
    <property type="match status" value="1"/>
</dbReference>
<protein>
    <recommendedName>
        <fullName evidence="3">DUF4221 domain-containing protein</fullName>
    </recommendedName>
</protein>
<dbReference type="RefSeq" id="WP_184495039.1">
    <property type="nucleotide sequence ID" value="NZ_JACIJO010000002.1"/>
</dbReference>
<dbReference type="InterPro" id="IPR011044">
    <property type="entry name" value="Quino_amine_DH_bsu"/>
</dbReference>
<keyword evidence="2" id="KW-1185">Reference proteome</keyword>
<sequence>MNKYIFLLLTVLSSCNRPSEEVEAPTFSISIDTVKVDSRGEILFLNYFLDISAVDPSQKFLYNMNMMESVLEKINLETLSLDTLIQLDREGPNGIGSPFKIIALENGGFVFSNNYTLRHMDANWQVTKQTTLARKPYIMDLLPEGKSISVQSNGISMDGKYLAGIYETSKMSDKPDGIIWIDLEKETGKIIPTAALDFIRDNNLTLELDGKKRGGFSTAVFFEPSEDKILFSTTSKNMLMVYDIPTDSLITKTYESKLTSNEQKPGEAKTITDIDEFNKLRQENLKKVTFGPWNLDHKTGYRWRFSKELDHTVGEDSLVFKTVITAIDKNFEQIGESQLPSDFIFPNNFRIHDGMIYTFLNMDDELAFVRLKPSIRHE</sequence>
<comment type="caution">
    <text evidence="1">The sequence shown here is derived from an EMBL/GenBank/DDBJ whole genome shotgun (WGS) entry which is preliminary data.</text>
</comment>
<proteinExistence type="predicted"/>
<dbReference type="InterPro" id="IPR025316">
    <property type="entry name" value="DUF4221"/>
</dbReference>